<feature type="compositionally biased region" description="Basic and acidic residues" evidence="1">
    <location>
        <begin position="217"/>
        <end position="232"/>
    </location>
</feature>
<protein>
    <submittedName>
        <fullName evidence="2">Uncharacterized protein</fullName>
    </submittedName>
</protein>
<accession>A0A918XR86</accession>
<feature type="compositionally biased region" description="Basic and acidic residues" evidence="1">
    <location>
        <begin position="247"/>
        <end position="261"/>
    </location>
</feature>
<sequence>MKLGSIRADERGHHVERIGMTDDNDDLSDVDRRSIRILARSTKAAGPANARIAERLEKAAGSGTRTDYRRAEESFDSLPARERRRIGTHAERQAETERQLSAARKQQPAVPRVAKPPAPAVDDTLDWKPMILDHSPATDAPDALSWKPIPPEANAKAKPAASIPKPTMPKPAASTGRAPGKAAPATGRPAPAPGRQKGPAIALDPSADATADATAADDDKGWDWQRIPDDPVLKSTRKKPAAADPIEELRRQMLGDDLKRR</sequence>
<proteinExistence type="predicted"/>
<keyword evidence="3" id="KW-1185">Reference proteome</keyword>
<feature type="compositionally biased region" description="Low complexity" evidence="1">
    <location>
        <begin position="152"/>
        <end position="165"/>
    </location>
</feature>
<feature type="compositionally biased region" description="Basic and acidic residues" evidence="1">
    <location>
        <begin position="7"/>
        <end position="20"/>
    </location>
</feature>
<comment type="caution">
    <text evidence="2">The sequence shown here is derived from an EMBL/GenBank/DDBJ whole genome shotgun (WGS) entry which is preliminary data.</text>
</comment>
<feature type="region of interest" description="Disordered" evidence="1">
    <location>
        <begin position="41"/>
        <end position="261"/>
    </location>
</feature>
<feature type="compositionally biased region" description="Low complexity" evidence="1">
    <location>
        <begin position="176"/>
        <end position="195"/>
    </location>
</feature>
<evidence type="ECO:0000313" key="2">
    <source>
        <dbReference type="EMBL" id="GHD49349.1"/>
    </source>
</evidence>
<organism evidence="2 3">
    <name type="scientific">Thalassobaculum fulvum</name>
    <dbReference type="NCBI Taxonomy" id="1633335"/>
    <lineage>
        <taxon>Bacteria</taxon>
        <taxon>Pseudomonadati</taxon>
        <taxon>Pseudomonadota</taxon>
        <taxon>Alphaproteobacteria</taxon>
        <taxon>Rhodospirillales</taxon>
        <taxon>Thalassobaculaceae</taxon>
        <taxon>Thalassobaculum</taxon>
    </lineage>
</organism>
<reference evidence="2" key="2">
    <citation type="submission" date="2020-09" db="EMBL/GenBank/DDBJ databases">
        <authorList>
            <person name="Sun Q."/>
            <person name="Kim S."/>
        </authorList>
    </citation>
    <scope>NUCLEOTIDE SEQUENCE</scope>
    <source>
        <strain evidence="2">KCTC 42651</strain>
    </source>
</reference>
<dbReference type="AlphaFoldDB" id="A0A918XR86"/>
<reference evidence="2" key="1">
    <citation type="journal article" date="2014" name="Int. J. Syst. Evol. Microbiol.">
        <title>Complete genome sequence of Corynebacterium casei LMG S-19264T (=DSM 44701T), isolated from a smear-ripened cheese.</title>
        <authorList>
            <consortium name="US DOE Joint Genome Institute (JGI-PGF)"/>
            <person name="Walter F."/>
            <person name="Albersmeier A."/>
            <person name="Kalinowski J."/>
            <person name="Ruckert C."/>
        </authorList>
    </citation>
    <scope>NUCLEOTIDE SEQUENCE</scope>
    <source>
        <strain evidence="2">KCTC 42651</strain>
    </source>
</reference>
<name>A0A918XR86_9PROT</name>
<evidence type="ECO:0000313" key="3">
    <source>
        <dbReference type="Proteomes" id="UP000630353"/>
    </source>
</evidence>
<dbReference type="EMBL" id="BMZS01000004">
    <property type="protein sequence ID" value="GHD49349.1"/>
    <property type="molecule type" value="Genomic_DNA"/>
</dbReference>
<dbReference type="Proteomes" id="UP000630353">
    <property type="component" value="Unassembled WGS sequence"/>
</dbReference>
<gene>
    <name evidence="2" type="ORF">GCM10017083_21520</name>
</gene>
<feature type="compositionally biased region" description="Basic and acidic residues" evidence="1">
    <location>
        <begin position="88"/>
        <end position="98"/>
    </location>
</feature>
<feature type="region of interest" description="Disordered" evidence="1">
    <location>
        <begin position="1"/>
        <end position="28"/>
    </location>
</feature>
<evidence type="ECO:0000256" key="1">
    <source>
        <dbReference type="SAM" id="MobiDB-lite"/>
    </source>
</evidence>